<evidence type="ECO:0000313" key="2">
    <source>
        <dbReference type="Proteomes" id="UP000325243"/>
    </source>
</evidence>
<proteinExistence type="predicted"/>
<sequence>MASTYMYWLLRYVPNAVRGEAVNVGVLVGRDGGDWSLRRVHSYARANRLGGDARRIEPWLAALEREVRDWMSPELAVFRGDRPEGLSSSRIHRMQLRLNNSIQIAEPAIVQGETAIETADFLYDFLVQEEPKAHRSTTRRRLVGQLREQYEQLAELHVGGTLQAKPLARVGRQRGRFDFAVVDDEVNQLSQVWTFDLADMDRLEQEIHAWSYLVTRLRNDGGELGLKRGQSALAPLRIAEDVAIATVVQPPTPNGVHRAERQEVYLAAQEAWNDLAVEVVQSTEMDRVAREALALTA</sequence>
<dbReference type="Proteomes" id="UP000325243">
    <property type="component" value="Unassembled WGS sequence"/>
</dbReference>
<dbReference type="InterPro" id="IPR021398">
    <property type="entry name" value="DUF3037"/>
</dbReference>
<reference evidence="1 2" key="1">
    <citation type="submission" date="2019-08" db="EMBL/GenBank/DDBJ databases">
        <authorList>
            <person name="Hu J."/>
        </authorList>
    </citation>
    <scope>NUCLEOTIDE SEQUENCE [LARGE SCALE GENOMIC DNA]</scope>
    <source>
        <strain evidence="1 2">NEAU-184</strain>
    </source>
</reference>
<name>A0A5S4V8M9_9MICO</name>
<organism evidence="1 2">
    <name type="scientific">Agromyces mariniharenae</name>
    <dbReference type="NCBI Taxonomy" id="2604423"/>
    <lineage>
        <taxon>Bacteria</taxon>
        <taxon>Bacillati</taxon>
        <taxon>Actinomycetota</taxon>
        <taxon>Actinomycetes</taxon>
        <taxon>Micrococcales</taxon>
        <taxon>Microbacteriaceae</taxon>
        <taxon>Agromyces</taxon>
    </lineage>
</organism>
<dbReference type="RefSeq" id="WP_148734576.1">
    <property type="nucleotide sequence ID" value="NZ_VSSB01000002.1"/>
</dbReference>
<dbReference type="Pfam" id="PF11236">
    <property type="entry name" value="DUF3037"/>
    <property type="match status" value="1"/>
</dbReference>
<gene>
    <name evidence="1" type="ORF">FYC51_14835</name>
</gene>
<dbReference type="AlphaFoldDB" id="A0A5S4V8M9"/>
<dbReference type="EMBL" id="VSSB01000002">
    <property type="protein sequence ID" value="TYL50475.1"/>
    <property type="molecule type" value="Genomic_DNA"/>
</dbReference>
<keyword evidence="2" id="KW-1185">Reference proteome</keyword>
<accession>A0A5S4V8M9</accession>
<evidence type="ECO:0000313" key="1">
    <source>
        <dbReference type="EMBL" id="TYL50475.1"/>
    </source>
</evidence>
<protein>
    <submittedName>
        <fullName evidence="1">DUF3037 domain-containing protein</fullName>
    </submittedName>
</protein>
<comment type="caution">
    <text evidence="1">The sequence shown here is derived from an EMBL/GenBank/DDBJ whole genome shotgun (WGS) entry which is preliminary data.</text>
</comment>